<dbReference type="Pfam" id="PF04588">
    <property type="entry name" value="HIG_1_N"/>
    <property type="match status" value="1"/>
</dbReference>
<dbReference type="InterPro" id="IPR007667">
    <property type="entry name" value="Hypoxia_induced_domain"/>
</dbReference>
<organism evidence="8 9">
    <name type="scientific">Elysia crispata</name>
    <name type="common">lettuce slug</name>
    <dbReference type="NCBI Taxonomy" id="231223"/>
    <lineage>
        <taxon>Eukaryota</taxon>
        <taxon>Metazoa</taxon>
        <taxon>Spiralia</taxon>
        <taxon>Lophotrochozoa</taxon>
        <taxon>Mollusca</taxon>
        <taxon>Gastropoda</taxon>
        <taxon>Heterobranchia</taxon>
        <taxon>Euthyneura</taxon>
        <taxon>Panpulmonata</taxon>
        <taxon>Sacoglossa</taxon>
        <taxon>Placobranchoidea</taxon>
        <taxon>Plakobranchidae</taxon>
        <taxon>Elysia</taxon>
    </lineage>
</organism>
<protein>
    <recommendedName>
        <fullName evidence="7">HIG1 domain-containing protein</fullName>
    </recommendedName>
</protein>
<dbReference type="GO" id="GO:0097250">
    <property type="term" value="P:mitochondrial respirasome assembly"/>
    <property type="evidence" value="ECO:0007669"/>
    <property type="project" value="TreeGrafter"/>
</dbReference>
<dbReference type="EMBL" id="JAWDGP010003917">
    <property type="protein sequence ID" value="KAK3769461.1"/>
    <property type="molecule type" value="Genomic_DNA"/>
</dbReference>
<evidence type="ECO:0000256" key="3">
    <source>
        <dbReference type="ARBA" id="ARBA00022989"/>
    </source>
</evidence>
<sequence length="130" mass="14033">MGNSSQDATLPLARSRSSSSETHIPMSEAAPKKQLPIEELSYLPPPAPFYVQQGLREKLISKCKENPFVPLGVVFTAVVLGLGLGTMASEKHRHKAQLMMRLRVGGQAFAIFAVLAGVYHNTKMGTGKKG</sequence>
<feature type="region of interest" description="Disordered" evidence="5">
    <location>
        <begin position="1"/>
        <end position="37"/>
    </location>
</feature>
<dbReference type="PROSITE" id="PS51503">
    <property type="entry name" value="HIG1"/>
    <property type="match status" value="1"/>
</dbReference>
<reference evidence="8" key="1">
    <citation type="journal article" date="2023" name="G3 (Bethesda)">
        <title>A reference genome for the long-term kleptoplast-retaining sea slug Elysia crispata morphotype clarki.</title>
        <authorList>
            <person name="Eastman K.E."/>
            <person name="Pendleton A.L."/>
            <person name="Shaikh M.A."/>
            <person name="Suttiyut T."/>
            <person name="Ogas R."/>
            <person name="Tomko P."/>
            <person name="Gavelis G."/>
            <person name="Widhalm J.R."/>
            <person name="Wisecaver J.H."/>
        </authorList>
    </citation>
    <scope>NUCLEOTIDE SEQUENCE</scope>
    <source>
        <strain evidence="8">ECLA1</strain>
    </source>
</reference>
<evidence type="ECO:0000256" key="1">
    <source>
        <dbReference type="ARBA" id="ARBA00004325"/>
    </source>
</evidence>
<comment type="subcellular location">
    <subcellularLocation>
        <location evidence="1">Mitochondrion membrane</location>
    </subcellularLocation>
</comment>
<keyword evidence="2 6" id="KW-0812">Transmembrane</keyword>
<evidence type="ECO:0000256" key="6">
    <source>
        <dbReference type="SAM" id="Phobius"/>
    </source>
</evidence>
<accession>A0AAE0ZID5</accession>
<dbReference type="AlphaFoldDB" id="A0AAE0ZID5"/>
<evidence type="ECO:0000256" key="4">
    <source>
        <dbReference type="ARBA" id="ARBA00023136"/>
    </source>
</evidence>
<dbReference type="PANTHER" id="PTHR12297:SF18">
    <property type="entry name" value="HIG1 DOMAIN FAMILY MEMBER 2A"/>
    <property type="match status" value="1"/>
</dbReference>
<dbReference type="GO" id="GO:0031966">
    <property type="term" value="C:mitochondrial membrane"/>
    <property type="evidence" value="ECO:0007669"/>
    <property type="project" value="UniProtKB-SubCell"/>
</dbReference>
<dbReference type="PANTHER" id="PTHR12297">
    <property type="entry name" value="HYPOXIA-INDUCBILE GENE 1 HIG1 -RELATED"/>
    <property type="match status" value="1"/>
</dbReference>
<keyword evidence="9" id="KW-1185">Reference proteome</keyword>
<feature type="transmembrane region" description="Helical" evidence="6">
    <location>
        <begin position="68"/>
        <end position="88"/>
    </location>
</feature>
<evidence type="ECO:0000259" key="7">
    <source>
        <dbReference type="PROSITE" id="PS51503"/>
    </source>
</evidence>
<dbReference type="Proteomes" id="UP001283361">
    <property type="component" value="Unassembled WGS sequence"/>
</dbReference>
<name>A0AAE0ZID5_9GAST</name>
<proteinExistence type="predicted"/>
<evidence type="ECO:0000256" key="2">
    <source>
        <dbReference type="ARBA" id="ARBA00022692"/>
    </source>
</evidence>
<keyword evidence="4 6" id="KW-0472">Membrane</keyword>
<evidence type="ECO:0000313" key="9">
    <source>
        <dbReference type="Proteomes" id="UP001283361"/>
    </source>
</evidence>
<feature type="domain" description="HIG1" evidence="7">
    <location>
        <begin position="39"/>
        <end position="130"/>
    </location>
</feature>
<feature type="transmembrane region" description="Helical" evidence="6">
    <location>
        <begin position="100"/>
        <end position="120"/>
    </location>
</feature>
<evidence type="ECO:0000256" key="5">
    <source>
        <dbReference type="SAM" id="MobiDB-lite"/>
    </source>
</evidence>
<evidence type="ECO:0000313" key="8">
    <source>
        <dbReference type="EMBL" id="KAK3769461.1"/>
    </source>
</evidence>
<comment type="caution">
    <text evidence="8">The sequence shown here is derived from an EMBL/GenBank/DDBJ whole genome shotgun (WGS) entry which is preliminary data.</text>
</comment>
<keyword evidence="3 6" id="KW-1133">Transmembrane helix</keyword>
<dbReference type="InterPro" id="IPR050355">
    <property type="entry name" value="RCF1"/>
</dbReference>
<dbReference type="Gene3D" id="6.10.140.1320">
    <property type="match status" value="1"/>
</dbReference>
<gene>
    <name evidence="8" type="ORF">RRG08_027031</name>
</gene>